<evidence type="ECO:0000256" key="1">
    <source>
        <dbReference type="SAM" id="MobiDB-lite"/>
    </source>
</evidence>
<gene>
    <name evidence="2" type="ORF">Mth01_42390</name>
</gene>
<dbReference type="EMBL" id="BOOG01000043">
    <property type="protein sequence ID" value="GIH71986.1"/>
    <property type="molecule type" value="Genomic_DNA"/>
</dbReference>
<comment type="caution">
    <text evidence="2">The sequence shown here is derived from an EMBL/GenBank/DDBJ whole genome shotgun (WGS) entry which is preliminary data.</text>
</comment>
<proteinExistence type="predicted"/>
<accession>A0A8J3W1P4</accession>
<sequence length="260" mass="28543">MCCRCVRARDGERQVGAEVRPCPDWLRERPDQHHINKVIDDPYGDVHHFLEIGASATGELVTTVFLRVTVKGRALSLDFAACALTRTPTEYHRLDGYGEIGAGAVVRSTVRRLFDLPGEVAGIWHLAEAPVLLANVVRARKNRMFKPRRGMAIGARLSIRELQSTPWKYAQLDKVIIHDHVKLIEQRLLTAVEDFLGGHGIDTSAFQKKALSIINTGVLNMGGRTEINQSAVGTNSQVRADARDEPGGGSQPHPTSDGGQ</sequence>
<feature type="region of interest" description="Disordered" evidence="1">
    <location>
        <begin position="228"/>
        <end position="260"/>
    </location>
</feature>
<reference evidence="2" key="1">
    <citation type="submission" date="2021-01" db="EMBL/GenBank/DDBJ databases">
        <title>Whole genome shotgun sequence of Sphaerimonospora thailandensis NBRC 107569.</title>
        <authorList>
            <person name="Komaki H."/>
            <person name="Tamura T."/>
        </authorList>
    </citation>
    <scope>NUCLEOTIDE SEQUENCE</scope>
    <source>
        <strain evidence="2">NBRC 107569</strain>
    </source>
</reference>
<organism evidence="2 3">
    <name type="scientific">Sphaerimonospora thailandensis</name>
    <dbReference type="NCBI Taxonomy" id="795644"/>
    <lineage>
        <taxon>Bacteria</taxon>
        <taxon>Bacillati</taxon>
        <taxon>Actinomycetota</taxon>
        <taxon>Actinomycetes</taxon>
        <taxon>Streptosporangiales</taxon>
        <taxon>Streptosporangiaceae</taxon>
        <taxon>Sphaerimonospora</taxon>
    </lineage>
</organism>
<dbReference type="AlphaFoldDB" id="A0A8J3W1P4"/>
<dbReference type="RefSeq" id="WP_204017666.1">
    <property type="nucleotide sequence ID" value="NZ_BOOG01000043.1"/>
</dbReference>
<dbReference type="Proteomes" id="UP000610966">
    <property type="component" value="Unassembled WGS sequence"/>
</dbReference>
<keyword evidence="3" id="KW-1185">Reference proteome</keyword>
<evidence type="ECO:0000313" key="2">
    <source>
        <dbReference type="EMBL" id="GIH71986.1"/>
    </source>
</evidence>
<feature type="compositionally biased region" description="Polar residues" evidence="1">
    <location>
        <begin position="228"/>
        <end position="238"/>
    </location>
</feature>
<protein>
    <submittedName>
        <fullName evidence="2">Uncharacterized protein</fullName>
    </submittedName>
</protein>
<evidence type="ECO:0000313" key="3">
    <source>
        <dbReference type="Proteomes" id="UP000610966"/>
    </source>
</evidence>
<name>A0A8J3W1P4_9ACTN</name>